<sequence length="239" mass="25842">MTTTTTAQNYPPTTATAETAQATFISIVADASGSMNHLHETVIKGLNDFIAEQASTDNDAKVTIVQFPSVKDEDGIQTILPKSNVKTARKITGDDYVINGMTPLYDAIGVVIKKADQRIAKRVAKGKDPESQVVVIFTDGGENASRKFTKEDIFALIAERKAQGWVFVFLGANQDAFEEGGQVGFTAGNTMNFDASEEGMTNALMSVSRSVRAYSAMPMSERFMVSDAIFSIDDEDEAI</sequence>
<dbReference type="Gene3D" id="3.40.50.410">
    <property type="entry name" value="von Willebrand factor, type A domain"/>
    <property type="match status" value="1"/>
</dbReference>
<proteinExistence type="predicted"/>
<dbReference type="EMBL" id="CAFBPS010000140">
    <property type="protein sequence ID" value="CAB5035513.1"/>
    <property type="molecule type" value="Genomic_DNA"/>
</dbReference>
<evidence type="ECO:0000313" key="2">
    <source>
        <dbReference type="EMBL" id="CAB5035513.1"/>
    </source>
</evidence>
<name>A0A6J7S2Z5_9ZZZZ</name>
<dbReference type="InterPro" id="IPR036465">
    <property type="entry name" value="vWFA_dom_sf"/>
</dbReference>
<gene>
    <name evidence="2" type="ORF">UFOPK4134_01483</name>
</gene>
<protein>
    <submittedName>
        <fullName evidence="2">Unannotated protein</fullName>
    </submittedName>
</protein>
<accession>A0A6J7S2Z5</accession>
<dbReference type="Pfam" id="PF00092">
    <property type="entry name" value="VWA"/>
    <property type="match status" value="1"/>
</dbReference>
<dbReference type="PROSITE" id="PS50234">
    <property type="entry name" value="VWFA"/>
    <property type="match status" value="1"/>
</dbReference>
<feature type="domain" description="VWFA" evidence="1">
    <location>
        <begin position="24"/>
        <end position="211"/>
    </location>
</feature>
<organism evidence="2">
    <name type="scientific">freshwater metagenome</name>
    <dbReference type="NCBI Taxonomy" id="449393"/>
    <lineage>
        <taxon>unclassified sequences</taxon>
        <taxon>metagenomes</taxon>
        <taxon>ecological metagenomes</taxon>
    </lineage>
</organism>
<reference evidence="2" key="1">
    <citation type="submission" date="2020-05" db="EMBL/GenBank/DDBJ databases">
        <authorList>
            <person name="Chiriac C."/>
            <person name="Salcher M."/>
            <person name="Ghai R."/>
            <person name="Kavagutti S V."/>
        </authorList>
    </citation>
    <scope>NUCLEOTIDE SEQUENCE</scope>
</reference>
<evidence type="ECO:0000259" key="1">
    <source>
        <dbReference type="PROSITE" id="PS50234"/>
    </source>
</evidence>
<dbReference type="SUPFAM" id="SSF53300">
    <property type="entry name" value="vWA-like"/>
    <property type="match status" value="1"/>
</dbReference>
<dbReference type="InterPro" id="IPR002035">
    <property type="entry name" value="VWF_A"/>
</dbReference>
<dbReference type="AlphaFoldDB" id="A0A6J7S2Z5"/>